<reference evidence="2" key="1">
    <citation type="journal article" date="2022" name="bioRxiv">
        <title>Genomics of Preaxostyla Flagellates Illuminates Evolutionary Transitions and the Path Towards Mitochondrial Loss.</title>
        <authorList>
            <person name="Novak L.V.F."/>
            <person name="Treitli S.C."/>
            <person name="Pyrih J."/>
            <person name="Halakuc P."/>
            <person name="Pipaliya S.V."/>
            <person name="Vacek V."/>
            <person name="Brzon O."/>
            <person name="Soukal P."/>
            <person name="Eme L."/>
            <person name="Dacks J.B."/>
            <person name="Karnkowska A."/>
            <person name="Elias M."/>
            <person name="Hampl V."/>
        </authorList>
    </citation>
    <scope>NUCLEOTIDE SEQUENCE</scope>
    <source>
        <strain evidence="2">RCP-MX</strain>
    </source>
</reference>
<evidence type="ECO:0000313" key="2">
    <source>
        <dbReference type="EMBL" id="KAJ4458261.1"/>
    </source>
</evidence>
<feature type="compositionally biased region" description="Gly residues" evidence="1">
    <location>
        <begin position="141"/>
        <end position="151"/>
    </location>
</feature>
<feature type="compositionally biased region" description="Polar residues" evidence="1">
    <location>
        <begin position="690"/>
        <end position="702"/>
    </location>
</feature>
<feature type="compositionally biased region" description="Gly residues" evidence="1">
    <location>
        <begin position="93"/>
        <end position="103"/>
    </location>
</feature>
<comment type="caution">
    <text evidence="2">The sequence shown here is derived from an EMBL/GenBank/DDBJ whole genome shotgun (WGS) entry which is preliminary data.</text>
</comment>
<feature type="region of interest" description="Disordered" evidence="1">
    <location>
        <begin position="1"/>
        <end position="222"/>
    </location>
</feature>
<feature type="region of interest" description="Disordered" evidence="1">
    <location>
        <begin position="677"/>
        <end position="708"/>
    </location>
</feature>
<organism evidence="2 3">
    <name type="scientific">Paratrimastix pyriformis</name>
    <dbReference type="NCBI Taxonomy" id="342808"/>
    <lineage>
        <taxon>Eukaryota</taxon>
        <taxon>Metamonada</taxon>
        <taxon>Preaxostyla</taxon>
        <taxon>Paratrimastigidae</taxon>
        <taxon>Paratrimastix</taxon>
    </lineage>
</organism>
<evidence type="ECO:0000256" key="1">
    <source>
        <dbReference type="SAM" id="MobiDB-lite"/>
    </source>
</evidence>
<name>A0ABQ8UG77_9EUKA</name>
<sequence length="708" mass="74608">MAAELSRRASQADVAGEEPICEEGPGVEEIPQSQPQEEEEEDWPIWETLAGGGDKEAPPAAADESQPEDEATAAGRAQNGRDDVATGCATGHQGTGAEAGAGGKAPPAAADESQPEDEATAAGRAQNGRDDVATGCATGHQGTGAEAGAGGKAPPADAEGAGGDEEAPPAAADESQPEDEATAAGRAQNGRDDVATGCATGHQGTGAEAGAGGKAPPANEMGQAQGTTAADLILQAVMGDSGPNAPRPPILVIPMDGFRGIEPGPGRAAWQVITQMDPCRGTPGQRQLAREARAIRDKAIAPLRWIVQGMQESALRKVAPRIEALWRKWMEAGQRVEGQGQGAVQPTPDERRHSEQTRPHQAGKEKAQMQPDVAADGGAGPTPAPQDTPGALQAAVRLIWTMTRQNTWLTEALKAHPESQELATFLLKVEAVMAERRRTGKPQNPVDIPKKISHQVADLLDEGEGAVKILERLLEPVMELLKPRLRTQQTCVCGGDPGQEDPECGLVMPSSQLTRWMGARGQARCACGRTHRIVRQIRGDLLFVAPETGWSPPVGFSAGDNYVIAAGLLYHPGDADHHAHETAFQVSRNRAKEYVEGDEHSSSPLNWRNPAEGTATLLQAKAVSWAAVGRPCRYQKLSRDTARLTFASGEMAQRFMNAPIMGFKDGLRRSWALEQPRVVTRQGAPGQGIPGQTQAEATQSPENGGRKA</sequence>
<dbReference type="Proteomes" id="UP001141327">
    <property type="component" value="Unassembled WGS sequence"/>
</dbReference>
<gene>
    <name evidence="2" type="ORF">PAPYR_6081</name>
</gene>
<protein>
    <submittedName>
        <fullName evidence="2">Uncharacterized protein</fullName>
    </submittedName>
</protein>
<keyword evidence="3" id="KW-1185">Reference proteome</keyword>
<accession>A0ABQ8UG77</accession>
<dbReference type="EMBL" id="JAPMOS010000032">
    <property type="protein sequence ID" value="KAJ4458261.1"/>
    <property type="molecule type" value="Genomic_DNA"/>
</dbReference>
<proteinExistence type="predicted"/>
<feature type="compositionally biased region" description="Gly residues" evidence="1">
    <location>
        <begin position="203"/>
        <end position="213"/>
    </location>
</feature>
<feature type="compositionally biased region" description="Basic and acidic residues" evidence="1">
    <location>
        <begin position="348"/>
        <end position="367"/>
    </location>
</feature>
<evidence type="ECO:0000313" key="3">
    <source>
        <dbReference type="Proteomes" id="UP001141327"/>
    </source>
</evidence>
<feature type="region of interest" description="Disordered" evidence="1">
    <location>
        <begin position="336"/>
        <end position="389"/>
    </location>
</feature>